<reference evidence="2 3" key="1">
    <citation type="journal article" date="2014" name="Mol. Plant">
        <title>Chromosome Scale Genome Assembly and Transcriptome Profiling of Nannochloropsis gaditana in Nitrogen Depletion.</title>
        <authorList>
            <person name="Corteggiani Carpinelli E."/>
            <person name="Telatin A."/>
            <person name="Vitulo N."/>
            <person name="Forcato C."/>
            <person name="D'Angelo M."/>
            <person name="Schiavon R."/>
            <person name="Vezzi A."/>
            <person name="Giacometti G.M."/>
            <person name="Morosinotto T."/>
            <person name="Valle G."/>
        </authorList>
    </citation>
    <scope>NUCLEOTIDE SEQUENCE [LARGE SCALE GENOMIC DNA]</scope>
    <source>
        <strain evidence="2 3">B-31</strain>
    </source>
</reference>
<organism evidence="2 3">
    <name type="scientific">Nannochloropsis gaditana</name>
    <dbReference type="NCBI Taxonomy" id="72520"/>
    <lineage>
        <taxon>Eukaryota</taxon>
        <taxon>Sar</taxon>
        <taxon>Stramenopiles</taxon>
        <taxon>Ochrophyta</taxon>
        <taxon>Eustigmatophyceae</taxon>
        <taxon>Eustigmatales</taxon>
        <taxon>Monodopsidaceae</taxon>
        <taxon>Nannochloropsis</taxon>
    </lineage>
</organism>
<feature type="region of interest" description="Disordered" evidence="1">
    <location>
        <begin position="134"/>
        <end position="171"/>
    </location>
</feature>
<keyword evidence="3" id="KW-1185">Reference proteome</keyword>
<evidence type="ECO:0000313" key="3">
    <source>
        <dbReference type="Proteomes" id="UP000019335"/>
    </source>
</evidence>
<evidence type="ECO:0000313" key="2">
    <source>
        <dbReference type="EMBL" id="EWM22568.1"/>
    </source>
</evidence>
<protein>
    <submittedName>
        <fullName evidence="2">Uncharacterized protein</fullName>
    </submittedName>
</protein>
<dbReference type="Proteomes" id="UP000019335">
    <property type="component" value="Unassembled WGS sequence"/>
</dbReference>
<sequence length="171" mass="18976">MLLVSVEDSFSCPLLCWAFPFLSLYRTPSLPLSVLTSRHRRVLLPLRLFLSPPSLPPSSSPPGILNIGRSIENPYAWETFGTRPFLPPSLLPSSSLPPSLPPIPPLSLLSSPRHRFRRLRHPAGPRLEFDRHRLARRPSRLPEGVGAIPPRPRGRAPRLTRPVSSGYHGGG</sequence>
<evidence type="ECO:0000256" key="1">
    <source>
        <dbReference type="SAM" id="MobiDB-lite"/>
    </source>
</evidence>
<name>W7TGC9_9STRA</name>
<accession>W7TGC9</accession>
<dbReference type="EMBL" id="AZIL01002145">
    <property type="protein sequence ID" value="EWM22568.1"/>
    <property type="molecule type" value="Genomic_DNA"/>
</dbReference>
<dbReference type="AlphaFoldDB" id="W7TGC9"/>
<comment type="caution">
    <text evidence="2">The sequence shown here is derived from an EMBL/GenBank/DDBJ whole genome shotgun (WGS) entry which is preliminary data.</text>
</comment>
<proteinExistence type="predicted"/>
<gene>
    <name evidence="2" type="ORF">Naga_102185g1</name>
</gene>